<dbReference type="InterPro" id="IPR057268">
    <property type="entry name" value="Ribosomal_L18"/>
</dbReference>
<dbReference type="CDD" id="cd00432">
    <property type="entry name" value="Ribosomal_L18_L5e"/>
    <property type="match status" value="1"/>
</dbReference>
<dbReference type="FunFam" id="3.30.420.100:FF:000001">
    <property type="entry name" value="50S ribosomal protein L18"/>
    <property type="match status" value="1"/>
</dbReference>
<evidence type="ECO:0000256" key="1">
    <source>
        <dbReference type="ARBA" id="ARBA00007116"/>
    </source>
</evidence>
<evidence type="ECO:0000256" key="5">
    <source>
        <dbReference type="ARBA" id="ARBA00023274"/>
    </source>
</evidence>
<evidence type="ECO:0000313" key="8">
    <source>
        <dbReference type="EMBL" id="BBM85595.1"/>
    </source>
</evidence>
<evidence type="ECO:0000256" key="4">
    <source>
        <dbReference type="ARBA" id="ARBA00022980"/>
    </source>
</evidence>
<gene>
    <name evidence="7" type="primary">rplR</name>
    <name evidence="8" type="ORF">UABAM_03969</name>
</gene>
<dbReference type="GO" id="GO:0022625">
    <property type="term" value="C:cytosolic large ribosomal subunit"/>
    <property type="evidence" value="ECO:0007669"/>
    <property type="project" value="TreeGrafter"/>
</dbReference>
<dbReference type="PANTHER" id="PTHR12899">
    <property type="entry name" value="39S RIBOSOMAL PROTEIN L18, MITOCHONDRIAL"/>
    <property type="match status" value="1"/>
</dbReference>
<dbReference type="KEGG" id="uam:UABAM_03969"/>
<name>A0A5S9F4A5_UABAM</name>
<dbReference type="GO" id="GO:0003735">
    <property type="term" value="F:structural constituent of ribosome"/>
    <property type="evidence" value="ECO:0007669"/>
    <property type="project" value="InterPro"/>
</dbReference>
<keyword evidence="5 7" id="KW-0687">Ribonucleoprotein</keyword>
<dbReference type="Pfam" id="PF00861">
    <property type="entry name" value="Ribosomal_L18p"/>
    <property type="match status" value="1"/>
</dbReference>
<proteinExistence type="inferred from homology"/>
<dbReference type="GO" id="GO:0006412">
    <property type="term" value="P:translation"/>
    <property type="evidence" value="ECO:0007669"/>
    <property type="project" value="UniProtKB-UniRule"/>
</dbReference>
<protein>
    <recommendedName>
        <fullName evidence="6 7">Large ribosomal subunit protein uL18</fullName>
    </recommendedName>
</protein>
<evidence type="ECO:0000256" key="2">
    <source>
        <dbReference type="ARBA" id="ARBA00022730"/>
    </source>
</evidence>
<dbReference type="GO" id="GO:0008097">
    <property type="term" value="F:5S rRNA binding"/>
    <property type="evidence" value="ECO:0007669"/>
    <property type="project" value="TreeGrafter"/>
</dbReference>
<dbReference type="NCBIfam" id="TIGR00060">
    <property type="entry name" value="L18_bact"/>
    <property type="match status" value="1"/>
</dbReference>
<sequence>MKAEHKKTVGRWRRHMRIRKKLIGTPQKPRLCIYRSSKHIYCQLIDDTFVDKNGNRSGKVIAGCSTLSPSIKKEVSYGGNKDAATVVGKEIAKIAKDKSIETVIFDRAGFKYHGRVKSLADAAREGGLKF</sequence>
<dbReference type="AlphaFoldDB" id="A0A5S9F4A5"/>
<dbReference type="OrthoDB" id="9810939at2"/>
<dbReference type="EMBL" id="AP019860">
    <property type="protein sequence ID" value="BBM85595.1"/>
    <property type="molecule type" value="Genomic_DNA"/>
</dbReference>
<reference evidence="8 9" key="1">
    <citation type="submission" date="2019-08" db="EMBL/GenBank/DDBJ databases">
        <title>Complete genome sequence of Candidatus Uab amorphum.</title>
        <authorList>
            <person name="Shiratori T."/>
            <person name="Suzuki S."/>
            <person name="Kakizawa Y."/>
            <person name="Ishida K."/>
        </authorList>
    </citation>
    <scope>NUCLEOTIDE SEQUENCE [LARGE SCALE GENOMIC DNA]</scope>
    <source>
        <strain evidence="8 9">SRT547</strain>
    </source>
</reference>
<organism evidence="8 9">
    <name type="scientific">Uabimicrobium amorphum</name>
    <dbReference type="NCBI Taxonomy" id="2596890"/>
    <lineage>
        <taxon>Bacteria</taxon>
        <taxon>Pseudomonadati</taxon>
        <taxon>Planctomycetota</taxon>
        <taxon>Candidatus Uabimicrobiia</taxon>
        <taxon>Candidatus Uabimicrobiales</taxon>
        <taxon>Candidatus Uabimicrobiaceae</taxon>
        <taxon>Candidatus Uabimicrobium</taxon>
    </lineage>
</organism>
<dbReference type="Gene3D" id="3.30.420.100">
    <property type="match status" value="1"/>
</dbReference>
<keyword evidence="4 7" id="KW-0689">Ribosomal protein</keyword>
<keyword evidence="2 7" id="KW-0699">rRNA-binding</keyword>
<dbReference type="HAMAP" id="MF_01337_B">
    <property type="entry name" value="Ribosomal_uL18_B"/>
    <property type="match status" value="1"/>
</dbReference>
<keyword evidence="9" id="KW-1185">Reference proteome</keyword>
<dbReference type="InterPro" id="IPR005484">
    <property type="entry name" value="Ribosomal_uL18_bac/plant/anim"/>
</dbReference>
<dbReference type="InterPro" id="IPR004389">
    <property type="entry name" value="Ribosomal_uL18_bac-type"/>
</dbReference>
<evidence type="ECO:0000256" key="3">
    <source>
        <dbReference type="ARBA" id="ARBA00022884"/>
    </source>
</evidence>
<dbReference type="SUPFAM" id="SSF53137">
    <property type="entry name" value="Translational machinery components"/>
    <property type="match status" value="1"/>
</dbReference>
<keyword evidence="3 7" id="KW-0694">RNA-binding</keyword>
<evidence type="ECO:0000256" key="7">
    <source>
        <dbReference type="HAMAP-Rule" id="MF_01337"/>
    </source>
</evidence>
<comment type="similarity">
    <text evidence="1 7">Belongs to the universal ribosomal protein uL18 family.</text>
</comment>
<evidence type="ECO:0000256" key="6">
    <source>
        <dbReference type="ARBA" id="ARBA00035197"/>
    </source>
</evidence>
<dbReference type="PANTHER" id="PTHR12899:SF3">
    <property type="entry name" value="LARGE RIBOSOMAL SUBUNIT PROTEIN UL18M"/>
    <property type="match status" value="1"/>
</dbReference>
<dbReference type="Proteomes" id="UP000326354">
    <property type="component" value="Chromosome"/>
</dbReference>
<accession>A0A5S9F4A5</accession>
<comment type="function">
    <text evidence="7">This is one of the proteins that bind and probably mediate the attachment of the 5S RNA into the large ribosomal subunit, where it forms part of the central protuberance.</text>
</comment>
<dbReference type="RefSeq" id="WP_151969689.1">
    <property type="nucleotide sequence ID" value="NZ_AP019860.1"/>
</dbReference>
<comment type="subunit">
    <text evidence="7">Part of the 50S ribosomal subunit; part of the 5S rRNA/L5/L18/L25 subcomplex. Contacts the 5S and 23S rRNAs.</text>
</comment>
<evidence type="ECO:0000313" key="9">
    <source>
        <dbReference type="Proteomes" id="UP000326354"/>
    </source>
</evidence>